<dbReference type="GO" id="GO:0006606">
    <property type="term" value="P:protein import into nucleus"/>
    <property type="evidence" value="ECO:0007669"/>
    <property type="project" value="TreeGrafter"/>
</dbReference>
<dbReference type="GO" id="GO:0036228">
    <property type="term" value="P:protein localization to nuclear inner membrane"/>
    <property type="evidence" value="ECO:0007669"/>
    <property type="project" value="TreeGrafter"/>
</dbReference>
<evidence type="ECO:0000313" key="5">
    <source>
        <dbReference type="EMBL" id="KAJ9594607.1"/>
    </source>
</evidence>
<feature type="domain" description="Nucleoporin Nup133/Nup155-like C-terminal" evidence="4">
    <location>
        <begin position="1"/>
        <end position="113"/>
    </location>
</feature>
<sequence>CFPVPFLVRQLELKACRLHADTTHVHSTMVALGVPLMTLLEVYERLIAANERVWLTEGNEFHLLEALAQLLESFTVSPQLVSSVDRRTTVAKAMDVISNCLAFLYSKPDTSELIQRLRGIQAKLNRLST</sequence>
<dbReference type="EMBL" id="JASPKZ010002865">
    <property type="protein sequence ID" value="KAJ9594607.1"/>
    <property type="molecule type" value="Genomic_DNA"/>
</dbReference>
<gene>
    <name evidence="5" type="ORF">L9F63_027409</name>
</gene>
<dbReference type="InterPro" id="IPR007187">
    <property type="entry name" value="Nucleoporin_Nup133/Nup155_C"/>
</dbReference>
<name>A0AAD8A8T5_DIPPU</name>
<dbReference type="PANTHER" id="PTHR10350">
    <property type="entry name" value="NUCLEAR PORE COMPLEX PROTEIN NUP155"/>
    <property type="match status" value="1"/>
</dbReference>
<keyword evidence="3" id="KW-0539">Nucleus</keyword>
<dbReference type="Proteomes" id="UP001233999">
    <property type="component" value="Unassembled WGS sequence"/>
</dbReference>
<dbReference type="GO" id="GO:0044611">
    <property type="term" value="C:nuclear pore inner ring"/>
    <property type="evidence" value="ECO:0007669"/>
    <property type="project" value="TreeGrafter"/>
</dbReference>
<reference evidence="5" key="1">
    <citation type="journal article" date="2023" name="IScience">
        <title>Live-bearing cockroach genome reveals convergent evolutionary mechanisms linked to viviparity in insects and beyond.</title>
        <authorList>
            <person name="Fouks B."/>
            <person name="Harrison M.C."/>
            <person name="Mikhailova A.A."/>
            <person name="Marchal E."/>
            <person name="English S."/>
            <person name="Carruthers M."/>
            <person name="Jennings E.C."/>
            <person name="Chiamaka E.L."/>
            <person name="Frigard R.A."/>
            <person name="Pippel M."/>
            <person name="Attardo G.M."/>
            <person name="Benoit J.B."/>
            <person name="Bornberg-Bauer E."/>
            <person name="Tobe S.S."/>
        </authorList>
    </citation>
    <scope>NUCLEOTIDE SEQUENCE</scope>
    <source>
        <strain evidence="5">Stay&amp;Tobe</strain>
    </source>
</reference>
<evidence type="ECO:0000256" key="3">
    <source>
        <dbReference type="ARBA" id="ARBA00023242"/>
    </source>
</evidence>
<dbReference type="GO" id="GO:0000972">
    <property type="term" value="P:transcription-dependent tethering of RNA polymerase II gene DNA at nuclear periphery"/>
    <property type="evidence" value="ECO:0007669"/>
    <property type="project" value="TreeGrafter"/>
</dbReference>
<dbReference type="Pfam" id="PF03177">
    <property type="entry name" value="Nucleoporin_C"/>
    <property type="match status" value="1"/>
</dbReference>
<dbReference type="InterPro" id="IPR042538">
    <property type="entry name" value="Nucleoporin_Nup155_C_3"/>
</dbReference>
<accession>A0AAD8A8T5</accession>
<keyword evidence="6" id="KW-1185">Reference proteome</keyword>
<proteinExistence type="predicted"/>
<dbReference type="GO" id="GO:0006405">
    <property type="term" value="P:RNA export from nucleus"/>
    <property type="evidence" value="ECO:0007669"/>
    <property type="project" value="TreeGrafter"/>
</dbReference>
<dbReference type="GO" id="GO:0017056">
    <property type="term" value="F:structural constituent of nuclear pore"/>
    <property type="evidence" value="ECO:0007669"/>
    <property type="project" value="InterPro"/>
</dbReference>
<keyword evidence="2" id="KW-0813">Transport</keyword>
<evidence type="ECO:0000256" key="1">
    <source>
        <dbReference type="ARBA" id="ARBA00004123"/>
    </source>
</evidence>
<dbReference type="PANTHER" id="PTHR10350:SF6">
    <property type="entry name" value="NUCLEAR PORE COMPLEX PROTEIN NUP155"/>
    <property type="match status" value="1"/>
</dbReference>
<dbReference type="AlphaFoldDB" id="A0AAD8A8T5"/>
<reference evidence="5" key="2">
    <citation type="submission" date="2023-05" db="EMBL/GenBank/DDBJ databases">
        <authorList>
            <person name="Fouks B."/>
        </authorList>
    </citation>
    <scope>NUCLEOTIDE SEQUENCE</scope>
    <source>
        <strain evidence="5">Stay&amp;Tobe</strain>
        <tissue evidence="5">Testes</tissue>
    </source>
</reference>
<evidence type="ECO:0000256" key="2">
    <source>
        <dbReference type="ARBA" id="ARBA00022448"/>
    </source>
</evidence>
<dbReference type="InterPro" id="IPR004870">
    <property type="entry name" value="Nucleoporin_Nup155"/>
</dbReference>
<evidence type="ECO:0000259" key="4">
    <source>
        <dbReference type="Pfam" id="PF03177"/>
    </source>
</evidence>
<protein>
    <recommendedName>
        <fullName evidence="4">Nucleoporin Nup133/Nup155-like C-terminal domain-containing protein</fullName>
    </recommendedName>
</protein>
<feature type="non-terminal residue" evidence="5">
    <location>
        <position position="1"/>
    </location>
</feature>
<comment type="subcellular location">
    <subcellularLocation>
        <location evidence="1">Nucleus</location>
    </subcellularLocation>
</comment>
<evidence type="ECO:0000313" key="6">
    <source>
        <dbReference type="Proteomes" id="UP001233999"/>
    </source>
</evidence>
<dbReference type="Gene3D" id="1.20.120.1880">
    <property type="entry name" value="Nucleoporin, helical C-terminal domain"/>
    <property type="match status" value="1"/>
</dbReference>
<comment type="caution">
    <text evidence="5">The sequence shown here is derived from an EMBL/GenBank/DDBJ whole genome shotgun (WGS) entry which is preliminary data.</text>
</comment>
<organism evidence="5 6">
    <name type="scientific">Diploptera punctata</name>
    <name type="common">Pacific beetle cockroach</name>
    <dbReference type="NCBI Taxonomy" id="6984"/>
    <lineage>
        <taxon>Eukaryota</taxon>
        <taxon>Metazoa</taxon>
        <taxon>Ecdysozoa</taxon>
        <taxon>Arthropoda</taxon>
        <taxon>Hexapoda</taxon>
        <taxon>Insecta</taxon>
        <taxon>Pterygota</taxon>
        <taxon>Neoptera</taxon>
        <taxon>Polyneoptera</taxon>
        <taxon>Dictyoptera</taxon>
        <taxon>Blattodea</taxon>
        <taxon>Blaberoidea</taxon>
        <taxon>Blaberidae</taxon>
        <taxon>Diplopterinae</taxon>
        <taxon>Diploptera</taxon>
    </lineage>
</organism>